<keyword evidence="11" id="KW-0511">Multifunctional enzyme</keyword>
<feature type="domain" description="Penicillin-binding protein transpeptidase" evidence="17">
    <location>
        <begin position="437"/>
        <end position="666"/>
    </location>
</feature>
<evidence type="ECO:0000256" key="13">
    <source>
        <dbReference type="ARBA" id="ARBA00034000"/>
    </source>
</evidence>
<dbReference type="EMBL" id="JAAAMJ010000036">
    <property type="protein sequence ID" value="NDV89317.1"/>
    <property type="molecule type" value="Genomic_DNA"/>
</dbReference>
<dbReference type="GO" id="GO:0006508">
    <property type="term" value="P:proteolysis"/>
    <property type="evidence" value="ECO:0007669"/>
    <property type="project" value="UniProtKB-KW"/>
</dbReference>
<dbReference type="GO" id="GO:0008955">
    <property type="term" value="F:peptidoglycan glycosyltransferase activity"/>
    <property type="evidence" value="ECO:0007669"/>
    <property type="project" value="UniProtKB-EC"/>
</dbReference>
<dbReference type="InterPro" id="IPR012338">
    <property type="entry name" value="Beta-lactam/transpept-like"/>
</dbReference>
<dbReference type="PANTHER" id="PTHR32282:SF33">
    <property type="entry name" value="PEPTIDOGLYCAN GLYCOSYLTRANSFERASE"/>
    <property type="match status" value="1"/>
</dbReference>
<comment type="catalytic activity">
    <reaction evidence="13">
        <text>Preferential cleavage: (Ac)2-L-Lys-D-Ala-|-D-Ala. Also transpeptidation of peptidyl-alanyl moieties that are N-acyl substituents of D-alanine.</text>
        <dbReference type="EC" id="3.4.16.4"/>
    </reaction>
</comment>
<evidence type="ECO:0000256" key="5">
    <source>
        <dbReference type="ARBA" id="ARBA00022670"/>
    </source>
</evidence>
<keyword evidence="10" id="KW-0573">Peptidoglycan synthesis</keyword>
<evidence type="ECO:0000256" key="14">
    <source>
        <dbReference type="ARBA" id="ARBA00049902"/>
    </source>
</evidence>
<keyword evidence="9" id="KW-0133">Cell shape</keyword>
<dbReference type="FunFam" id="1.10.3810.10:FF:000001">
    <property type="entry name" value="Penicillin-binding protein 1A"/>
    <property type="match status" value="1"/>
</dbReference>
<dbReference type="GO" id="GO:0030288">
    <property type="term" value="C:outer membrane-bounded periplasmic space"/>
    <property type="evidence" value="ECO:0007669"/>
    <property type="project" value="TreeGrafter"/>
</dbReference>
<dbReference type="GO" id="GO:0009002">
    <property type="term" value="F:serine-type D-Ala-D-Ala carboxypeptidase activity"/>
    <property type="evidence" value="ECO:0007669"/>
    <property type="project" value="UniProtKB-EC"/>
</dbReference>
<feature type="region of interest" description="Disordered" evidence="15">
    <location>
        <begin position="1"/>
        <end position="33"/>
    </location>
</feature>
<keyword evidence="5" id="KW-0645">Protease</keyword>
<dbReference type="UniPathway" id="UPA00219"/>
<evidence type="ECO:0000256" key="2">
    <source>
        <dbReference type="ARBA" id="ARBA00007090"/>
    </source>
</evidence>
<dbReference type="GO" id="GO:0008360">
    <property type="term" value="P:regulation of cell shape"/>
    <property type="evidence" value="ECO:0007669"/>
    <property type="project" value="UniProtKB-KW"/>
</dbReference>
<comment type="pathway">
    <text evidence="1">Cell wall biogenesis; peptidoglycan biosynthesis.</text>
</comment>
<feature type="transmembrane region" description="Helical" evidence="16">
    <location>
        <begin position="125"/>
        <end position="148"/>
    </location>
</feature>
<dbReference type="InterPro" id="IPR036950">
    <property type="entry name" value="PBP_transglycosylase"/>
</dbReference>
<evidence type="ECO:0000256" key="10">
    <source>
        <dbReference type="ARBA" id="ARBA00022984"/>
    </source>
</evidence>
<evidence type="ECO:0000256" key="3">
    <source>
        <dbReference type="ARBA" id="ARBA00007739"/>
    </source>
</evidence>
<dbReference type="SUPFAM" id="SSF56601">
    <property type="entry name" value="beta-lactamase/transpeptidase-like"/>
    <property type="match status" value="1"/>
</dbReference>
<dbReference type="RefSeq" id="WP_163046164.1">
    <property type="nucleotide sequence ID" value="NZ_JAAAMJ010000036.1"/>
</dbReference>
<feature type="domain" description="Glycosyl transferase family 51" evidence="18">
    <location>
        <begin position="181"/>
        <end position="346"/>
    </location>
</feature>
<dbReference type="Proteomes" id="UP000476332">
    <property type="component" value="Unassembled WGS sequence"/>
</dbReference>
<keyword evidence="6" id="KW-0328">Glycosyltransferase</keyword>
<evidence type="ECO:0000313" key="20">
    <source>
        <dbReference type="Proteomes" id="UP000476332"/>
    </source>
</evidence>
<dbReference type="Gene3D" id="1.10.3810.10">
    <property type="entry name" value="Biosynthetic peptidoglycan transglycosylase-like"/>
    <property type="match status" value="1"/>
</dbReference>
<dbReference type="Gene3D" id="3.40.710.10">
    <property type="entry name" value="DD-peptidase/beta-lactamase superfamily"/>
    <property type="match status" value="1"/>
</dbReference>
<dbReference type="Pfam" id="PF00912">
    <property type="entry name" value="Transgly"/>
    <property type="match status" value="1"/>
</dbReference>
<keyword evidence="16" id="KW-0812">Transmembrane</keyword>
<organism evidence="19 20">
    <name type="scientific">Aurantimonas aggregata</name>
    <dbReference type="NCBI Taxonomy" id="2047720"/>
    <lineage>
        <taxon>Bacteria</taxon>
        <taxon>Pseudomonadati</taxon>
        <taxon>Pseudomonadota</taxon>
        <taxon>Alphaproteobacteria</taxon>
        <taxon>Hyphomicrobiales</taxon>
        <taxon>Aurantimonadaceae</taxon>
        <taxon>Aurantimonas</taxon>
    </lineage>
</organism>
<accession>A0A6L9MN79</accession>
<evidence type="ECO:0000256" key="12">
    <source>
        <dbReference type="ARBA" id="ARBA00023316"/>
    </source>
</evidence>
<keyword evidence="8" id="KW-0378">Hydrolase</keyword>
<dbReference type="GO" id="GO:0008658">
    <property type="term" value="F:penicillin binding"/>
    <property type="evidence" value="ECO:0007669"/>
    <property type="project" value="InterPro"/>
</dbReference>
<evidence type="ECO:0000256" key="16">
    <source>
        <dbReference type="SAM" id="Phobius"/>
    </source>
</evidence>
<dbReference type="InterPro" id="IPR050396">
    <property type="entry name" value="Glycosyltr_51/Transpeptidase"/>
</dbReference>
<keyword evidence="20" id="KW-1185">Reference proteome</keyword>
<name>A0A6L9MN79_9HYPH</name>
<comment type="similarity">
    <text evidence="3">In the N-terminal section; belongs to the glycosyltransferase 51 family.</text>
</comment>
<comment type="caution">
    <text evidence="19">The sequence shown here is derived from an EMBL/GenBank/DDBJ whole genome shotgun (WGS) entry which is preliminary data.</text>
</comment>
<keyword evidence="16" id="KW-0472">Membrane</keyword>
<comment type="similarity">
    <text evidence="2">In the C-terminal section; belongs to the transpeptidase family.</text>
</comment>
<keyword evidence="16" id="KW-1133">Transmembrane helix</keyword>
<evidence type="ECO:0000256" key="4">
    <source>
        <dbReference type="ARBA" id="ARBA00022645"/>
    </source>
</evidence>
<evidence type="ECO:0000256" key="8">
    <source>
        <dbReference type="ARBA" id="ARBA00022801"/>
    </source>
</evidence>
<gene>
    <name evidence="19" type="ORF">GTW51_21885</name>
</gene>
<evidence type="ECO:0000256" key="9">
    <source>
        <dbReference type="ARBA" id="ARBA00022960"/>
    </source>
</evidence>
<dbReference type="Pfam" id="PF00905">
    <property type="entry name" value="Transpeptidase"/>
    <property type="match status" value="1"/>
</dbReference>
<dbReference type="NCBIfam" id="TIGR02074">
    <property type="entry name" value="PBP_1a_fam"/>
    <property type="match status" value="1"/>
</dbReference>
<dbReference type="InterPro" id="IPR001460">
    <property type="entry name" value="PCN-bd_Tpept"/>
</dbReference>
<dbReference type="SUPFAM" id="SSF53955">
    <property type="entry name" value="Lysozyme-like"/>
    <property type="match status" value="1"/>
</dbReference>
<dbReference type="GO" id="GO:0009252">
    <property type="term" value="P:peptidoglycan biosynthetic process"/>
    <property type="evidence" value="ECO:0007669"/>
    <property type="project" value="UniProtKB-UniPathway"/>
</dbReference>
<evidence type="ECO:0000256" key="1">
    <source>
        <dbReference type="ARBA" id="ARBA00004752"/>
    </source>
</evidence>
<evidence type="ECO:0000256" key="15">
    <source>
        <dbReference type="SAM" id="MobiDB-lite"/>
    </source>
</evidence>
<reference evidence="19 20" key="1">
    <citation type="submission" date="2020-01" db="EMBL/GenBank/DDBJ databases">
        <title>Genomes of bacteria type strains.</title>
        <authorList>
            <person name="Chen J."/>
            <person name="Zhu S."/>
            <person name="Chen J."/>
        </authorList>
    </citation>
    <scope>NUCLEOTIDE SEQUENCE [LARGE SCALE GENOMIC DNA]</scope>
    <source>
        <strain evidence="19 20">KCTC 52919</strain>
    </source>
</reference>
<dbReference type="PANTHER" id="PTHR32282">
    <property type="entry name" value="BINDING PROTEIN TRANSPEPTIDASE, PUTATIVE-RELATED"/>
    <property type="match status" value="1"/>
</dbReference>
<dbReference type="GO" id="GO:0071555">
    <property type="term" value="P:cell wall organization"/>
    <property type="evidence" value="ECO:0007669"/>
    <property type="project" value="UniProtKB-KW"/>
</dbReference>
<keyword evidence="7" id="KW-0808">Transferase</keyword>
<keyword evidence="4" id="KW-0121">Carboxypeptidase</keyword>
<proteinExistence type="inferred from homology"/>
<protein>
    <submittedName>
        <fullName evidence="19">PBP1A family penicillin-binding protein</fullName>
    </submittedName>
</protein>
<evidence type="ECO:0000259" key="18">
    <source>
        <dbReference type="Pfam" id="PF00912"/>
    </source>
</evidence>
<dbReference type="InterPro" id="IPR001264">
    <property type="entry name" value="Glyco_trans_51"/>
</dbReference>
<dbReference type="InterPro" id="IPR023346">
    <property type="entry name" value="Lysozyme-like_dom_sf"/>
</dbReference>
<evidence type="ECO:0000256" key="6">
    <source>
        <dbReference type="ARBA" id="ARBA00022676"/>
    </source>
</evidence>
<evidence type="ECO:0000313" key="19">
    <source>
        <dbReference type="EMBL" id="NDV89317.1"/>
    </source>
</evidence>
<feature type="region of interest" description="Disordered" evidence="15">
    <location>
        <begin position="698"/>
        <end position="733"/>
    </location>
</feature>
<evidence type="ECO:0000256" key="7">
    <source>
        <dbReference type="ARBA" id="ARBA00022679"/>
    </source>
</evidence>
<keyword evidence="12" id="KW-0961">Cell wall biogenesis/degradation</keyword>
<comment type="catalytic activity">
    <reaction evidence="14">
        <text>[GlcNAc-(1-&gt;4)-Mur2Ac(oyl-L-Ala-gamma-D-Glu-L-Lys-D-Ala-D-Ala)](n)-di-trans,octa-cis-undecaprenyl diphosphate + beta-D-GlcNAc-(1-&gt;4)-Mur2Ac(oyl-L-Ala-gamma-D-Glu-L-Lys-D-Ala-D-Ala)-di-trans,octa-cis-undecaprenyl diphosphate = [GlcNAc-(1-&gt;4)-Mur2Ac(oyl-L-Ala-gamma-D-Glu-L-Lys-D-Ala-D-Ala)](n+1)-di-trans,octa-cis-undecaprenyl diphosphate + di-trans,octa-cis-undecaprenyl diphosphate + H(+)</text>
        <dbReference type="Rhea" id="RHEA:23708"/>
        <dbReference type="Rhea" id="RHEA-COMP:9602"/>
        <dbReference type="Rhea" id="RHEA-COMP:9603"/>
        <dbReference type="ChEBI" id="CHEBI:15378"/>
        <dbReference type="ChEBI" id="CHEBI:58405"/>
        <dbReference type="ChEBI" id="CHEBI:60033"/>
        <dbReference type="ChEBI" id="CHEBI:78435"/>
        <dbReference type="EC" id="2.4.99.28"/>
    </reaction>
</comment>
<dbReference type="AlphaFoldDB" id="A0A6L9MN79"/>
<evidence type="ECO:0000256" key="11">
    <source>
        <dbReference type="ARBA" id="ARBA00023268"/>
    </source>
</evidence>
<sequence length="782" mass="82367">MQDAGNEPPVTGAAGIVGPEKGDASGGEAGDRGGASQTRTAFVVFAKALGADAARLGRWLSAVLLAVVARLREGWSSLPSFTIVKDDPRWSGVAGAAAQGLGRARSMLRGHFTRPTGGNSRIRRVLSGLAIAFVGLFLLMIGTAVWALHDVPLASVISGTTEPTVVLEASDGQAMVQKGPYQGSYAELAEFPEHLVQAVLSIEDRRFYSHSGIDLRGISRAFIRNVSAGEVLEGGSTITQQLIKVLYLERDRTLKRKLQEVFLAFWIENRLGKDQVLTRYLNNIYLGAGATGMPAAALVYFGKSVGELTLAESAMLAGLIRAPSQLNPLENLEGAKERAAVVLAAMADAGYLDDASTARAHSASAVLSPTRPDMSAGTWFADWVISQAREIAGPFRGTIKVKTTLDPQLQSLAEQAVTQALDALGEAQGVSQAALVALRPDGAVVAMVGGRNYEASEFNRAVTAKRQPGSIFKLFVYYAALRQGLTPNDRIEDTPIEIDGWAPENFGGKFHGRVTLAEAFARSLNAATVRLAMEVGIDEVIAAARDLGVDAPLAAMPSLALGASEASLLDLTGAYASVRAGRTPIEPWGISSFAADEQSQSFRVGPSTLPQRELAEHQEGLVSLLRLVVERGTGQEAGLDGFAAGKTGTSQDSRDAWFIGFNEALTVGVWVGNDDGTPMNDVTGGQLPASIWRTFMNAAAGAPPPTGPVSSNSEPRAVPSASPGADTAPSSISDLMARTGAPDAAPVAPSCNVRACSRAYRSFRSSDCTFQPYRGSRKLCDR</sequence>
<evidence type="ECO:0000259" key="17">
    <source>
        <dbReference type="Pfam" id="PF00905"/>
    </source>
</evidence>